<accession>A0A0A9GDE0</accession>
<dbReference type="AlphaFoldDB" id="A0A0A9GDE0"/>
<evidence type="ECO:0000256" key="1">
    <source>
        <dbReference type="SAM" id="Phobius"/>
    </source>
</evidence>
<keyword evidence="1" id="KW-0812">Transmembrane</keyword>
<dbReference type="EMBL" id="GBRH01175374">
    <property type="protein sequence ID" value="JAE22522.1"/>
    <property type="molecule type" value="Transcribed_RNA"/>
</dbReference>
<sequence length="59" mass="6977">MPFVVLSLIYCFPMILCVTIDIVIVLFINPLYIVLDHPARNYCFYSMHVNICRHTHLHL</sequence>
<name>A0A0A9GDE0_ARUDO</name>
<feature type="transmembrane region" description="Helical" evidence="1">
    <location>
        <begin position="6"/>
        <end position="28"/>
    </location>
</feature>
<evidence type="ECO:0000313" key="2">
    <source>
        <dbReference type="EMBL" id="JAE22522.1"/>
    </source>
</evidence>
<reference evidence="2" key="1">
    <citation type="submission" date="2014-09" db="EMBL/GenBank/DDBJ databases">
        <authorList>
            <person name="Magalhaes I.L.F."/>
            <person name="Oliveira U."/>
            <person name="Santos F.R."/>
            <person name="Vidigal T.H.D.A."/>
            <person name="Brescovit A.D."/>
            <person name="Santos A.J."/>
        </authorList>
    </citation>
    <scope>NUCLEOTIDE SEQUENCE</scope>
    <source>
        <tissue evidence="2">Shoot tissue taken approximately 20 cm above the soil surface</tissue>
    </source>
</reference>
<reference evidence="2" key="2">
    <citation type="journal article" date="2015" name="Data Brief">
        <title>Shoot transcriptome of the giant reed, Arundo donax.</title>
        <authorList>
            <person name="Barrero R.A."/>
            <person name="Guerrero F.D."/>
            <person name="Moolhuijzen P."/>
            <person name="Goolsby J.A."/>
            <person name="Tidwell J."/>
            <person name="Bellgard S.E."/>
            <person name="Bellgard M.I."/>
        </authorList>
    </citation>
    <scope>NUCLEOTIDE SEQUENCE</scope>
    <source>
        <tissue evidence="2">Shoot tissue taken approximately 20 cm above the soil surface</tissue>
    </source>
</reference>
<proteinExistence type="predicted"/>
<keyword evidence="1" id="KW-1133">Transmembrane helix</keyword>
<keyword evidence="1" id="KW-0472">Membrane</keyword>
<protein>
    <submittedName>
        <fullName evidence="2">Uncharacterized protein</fullName>
    </submittedName>
</protein>
<organism evidence="2">
    <name type="scientific">Arundo donax</name>
    <name type="common">Giant reed</name>
    <name type="synonym">Donax arundinaceus</name>
    <dbReference type="NCBI Taxonomy" id="35708"/>
    <lineage>
        <taxon>Eukaryota</taxon>
        <taxon>Viridiplantae</taxon>
        <taxon>Streptophyta</taxon>
        <taxon>Embryophyta</taxon>
        <taxon>Tracheophyta</taxon>
        <taxon>Spermatophyta</taxon>
        <taxon>Magnoliopsida</taxon>
        <taxon>Liliopsida</taxon>
        <taxon>Poales</taxon>
        <taxon>Poaceae</taxon>
        <taxon>PACMAD clade</taxon>
        <taxon>Arundinoideae</taxon>
        <taxon>Arundineae</taxon>
        <taxon>Arundo</taxon>
    </lineage>
</organism>